<keyword evidence="1" id="KW-0472">Membrane</keyword>
<feature type="transmembrane region" description="Helical" evidence="1">
    <location>
        <begin position="25"/>
        <end position="44"/>
    </location>
</feature>
<keyword evidence="1" id="KW-1133">Transmembrane helix</keyword>
<name>A0A7U2NGJ2_FLAPS</name>
<accession>A0A7U2NGJ2</accession>
<sequence>MIILANCSSNCLGNYLFWDFSGDRYHTALVYYFYTASFGITNFLEKKSEIKKSPYKYL</sequence>
<evidence type="ECO:0000256" key="1">
    <source>
        <dbReference type="SAM" id="Phobius"/>
    </source>
</evidence>
<gene>
    <name evidence="2" type="ORF">H0H26_03315</name>
</gene>
<keyword evidence="1" id="KW-0812">Transmembrane</keyword>
<proteinExistence type="predicted"/>
<dbReference type="Proteomes" id="UP000596329">
    <property type="component" value="Chromosome"/>
</dbReference>
<evidence type="ECO:0000313" key="3">
    <source>
        <dbReference type="Proteomes" id="UP000596329"/>
    </source>
</evidence>
<dbReference type="AlphaFoldDB" id="A0A7U2NGJ2"/>
<organism evidence="2 3">
    <name type="scientific">Flavobacterium psychrophilum</name>
    <dbReference type="NCBI Taxonomy" id="96345"/>
    <lineage>
        <taxon>Bacteria</taxon>
        <taxon>Pseudomonadati</taxon>
        <taxon>Bacteroidota</taxon>
        <taxon>Flavobacteriia</taxon>
        <taxon>Flavobacteriales</taxon>
        <taxon>Flavobacteriaceae</taxon>
        <taxon>Flavobacterium</taxon>
    </lineage>
</organism>
<dbReference type="EMBL" id="CP059075">
    <property type="protein sequence ID" value="QRE04644.1"/>
    <property type="molecule type" value="Genomic_DNA"/>
</dbReference>
<evidence type="ECO:0000313" key="2">
    <source>
        <dbReference type="EMBL" id="QRE04644.1"/>
    </source>
</evidence>
<dbReference type="RefSeq" id="WP_165607145.1">
    <property type="nucleotide sequence ID" value="NZ_CP059075.1"/>
</dbReference>
<protein>
    <submittedName>
        <fullName evidence="2">Uncharacterized protein</fullName>
    </submittedName>
</protein>
<reference evidence="2 3" key="1">
    <citation type="submission" date="2020-07" db="EMBL/GenBank/DDBJ databases">
        <title>Genomic characterization of Flavobacterium psychrophilum strains.</title>
        <authorList>
            <person name="Castillo D."/>
            <person name="Jorgensen J."/>
            <person name="Middelboe M."/>
        </authorList>
    </citation>
    <scope>NUCLEOTIDE SEQUENCE [LARGE SCALE GENOMIC DNA]</scope>
    <source>
        <strain evidence="2 3">FPS-R7</strain>
    </source>
</reference>